<dbReference type="EMBL" id="ML181269">
    <property type="protein sequence ID" value="THU76012.1"/>
    <property type="molecule type" value="Genomic_DNA"/>
</dbReference>
<dbReference type="Pfam" id="PF13975">
    <property type="entry name" value="gag-asp_proteas"/>
    <property type="match status" value="1"/>
</dbReference>
<protein>
    <submittedName>
        <fullName evidence="1">Uncharacterized protein</fullName>
    </submittedName>
</protein>
<sequence length="222" mass="24430">MEKIIIVASQTEGLRSVFPKINGKPEEIEVVLDSGSQIVSMSSSVASSLNLHWDPTRVIHMQSANGQLQPTKGLIRNVPFEFGGLTIYLQCHVIEKPPYQVLLGRPFDTLTESTIKNFPDGEQEVTITCPNTGNKMTVSTFPRGKLKRSDNVKPTLRQQGEVALQFGLDEHGEVIITGYRLPHEGNSFSDQEVAEAYVTAAKDVIANTDRAAADVVDTFMNE</sequence>
<dbReference type="Gene3D" id="2.40.70.10">
    <property type="entry name" value="Acid Proteases"/>
    <property type="match status" value="1"/>
</dbReference>
<reference evidence="1 2" key="1">
    <citation type="journal article" date="2019" name="Nat. Ecol. Evol.">
        <title>Megaphylogeny resolves global patterns of mushroom evolution.</title>
        <authorList>
            <person name="Varga T."/>
            <person name="Krizsan K."/>
            <person name="Foldi C."/>
            <person name="Dima B."/>
            <person name="Sanchez-Garcia M."/>
            <person name="Sanchez-Ramirez S."/>
            <person name="Szollosi G.J."/>
            <person name="Szarkandi J.G."/>
            <person name="Papp V."/>
            <person name="Albert L."/>
            <person name="Andreopoulos W."/>
            <person name="Angelini C."/>
            <person name="Antonin V."/>
            <person name="Barry K.W."/>
            <person name="Bougher N.L."/>
            <person name="Buchanan P."/>
            <person name="Buyck B."/>
            <person name="Bense V."/>
            <person name="Catcheside P."/>
            <person name="Chovatia M."/>
            <person name="Cooper J."/>
            <person name="Damon W."/>
            <person name="Desjardin D."/>
            <person name="Finy P."/>
            <person name="Geml J."/>
            <person name="Haridas S."/>
            <person name="Hughes K."/>
            <person name="Justo A."/>
            <person name="Karasinski D."/>
            <person name="Kautmanova I."/>
            <person name="Kiss B."/>
            <person name="Kocsube S."/>
            <person name="Kotiranta H."/>
            <person name="LaButti K.M."/>
            <person name="Lechner B.E."/>
            <person name="Liimatainen K."/>
            <person name="Lipzen A."/>
            <person name="Lukacs Z."/>
            <person name="Mihaltcheva S."/>
            <person name="Morgado L.N."/>
            <person name="Niskanen T."/>
            <person name="Noordeloos M.E."/>
            <person name="Ohm R.A."/>
            <person name="Ortiz-Santana B."/>
            <person name="Ovrebo C."/>
            <person name="Racz N."/>
            <person name="Riley R."/>
            <person name="Savchenko A."/>
            <person name="Shiryaev A."/>
            <person name="Soop K."/>
            <person name="Spirin V."/>
            <person name="Szebenyi C."/>
            <person name="Tomsovsky M."/>
            <person name="Tulloss R.E."/>
            <person name="Uehling J."/>
            <person name="Grigoriev I.V."/>
            <person name="Vagvolgyi C."/>
            <person name="Papp T."/>
            <person name="Martin F.M."/>
            <person name="Miettinen O."/>
            <person name="Hibbett D.S."/>
            <person name="Nagy L.G."/>
        </authorList>
    </citation>
    <scope>NUCLEOTIDE SEQUENCE [LARGE SCALE GENOMIC DNA]</scope>
    <source>
        <strain evidence="1 2">CBS 962.96</strain>
    </source>
</reference>
<dbReference type="AlphaFoldDB" id="A0A4S8KKG4"/>
<name>A0A4S8KKG4_DENBC</name>
<dbReference type="Proteomes" id="UP000297245">
    <property type="component" value="Unassembled WGS sequence"/>
</dbReference>
<feature type="non-terminal residue" evidence="1">
    <location>
        <position position="222"/>
    </location>
</feature>
<dbReference type="InterPro" id="IPR021109">
    <property type="entry name" value="Peptidase_aspartic_dom_sf"/>
</dbReference>
<proteinExistence type="predicted"/>
<gene>
    <name evidence="1" type="ORF">K435DRAFT_705864</name>
</gene>
<evidence type="ECO:0000313" key="1">
    <source>
        <dbReference type="EMBL" id="THU76012.1"/>
    </source>
</evidence>
<evidence type="ECO:0000313" key="2">
    <source>
        <dbReference type="Proteomes" id="UP000297245"/>
    </source>
</evidence>
<organism evidence="1 2">
    <name type="scientific">Dendrothele bispora (strain CBS 962.96)</name>
    <dbReference type="NCBI Taxonomy" id="1314807"/>
    <lineage>
        <taxon>Eukaryota</taxon>
        <taxon>Fungi</taxon>
        <taxon>Dikarya</taxon>
        <taxon>Basidiomycota</taxon>
        <taxon>Agaricomycotina</taxon>
        <taxon>Agaricomycetes</taxon>
        <taxon>Agaricomycetidae</taxon>
        <taxon>Agaricales</taxon>
        <taxon>Agaricales incertae sedis</taxon>
        <taxon>Dendrothele</taxon>
    </lineage>
</organism>
<dbReference type="CDD" id="cd00303">
    <property type="entry name" value="retropepsin_like"/>
    <property type="match status" value="1"/>
</dbReference>
<accession>A0A4S8KKG4</accession>
<keyword evidence="2" id="KW-1185">Reference proteome</keyword>
<dbReference type="SUPFAM" id="SSF50630">
    <property type="entry name" value="Acid proteases"/>
    <property type="match status" value="1"/>
</dbReference>
<dbReference type="OrthoDB" id="5596707at2759"/>